<feature type="region of interest" description="Disordered" evidence="6">
    <location>
        <begin position="149"/>
        <end position="220"/>
    </location>
</feature>
<comment type="similarity">
    <text evidence="5">Belongs to the globin family.</text>
</comment>
<evidence type="ECO:0000256" key="2">
    <source>
        <dbReference type="ARBA" id="ARBA00022621"/>
    </source>
</evidence>
<dbReference type="Gene3D" id="1.10.490.10">
    <property type="entry name" value="Globins"/>
    <property type="match status" value="1"/>
</dbReference>
<name>A0ABU7KVN1_9ACTN</name>
<feature type="compositionally biased region" description="Basic and acidic residues" evidence="6">
    <location>
        <begin position="187"/>
        <end position="196"/>
    </location>
</feature>
<evidence type="ECO:0000313" key="8">
    <source>
        <dbReference type="EMBL" id="MEE2053054.1"/>
    </source>
</evidence>
<evidence type="ECO:0000313" key="9">
    <source>
        <dbReference type="Proteomes" id="UP001348641"/>
    </source>
</evidence>
<dbReference type="Pfam" id="PF00042">
    <property type="entry name" value="Globin"/>
    <property type="match status" value="1"/>
</dbReference>
<keyword evidence="2 5" id="KW-0561">Oxygen transport</keyword>
<evidence type="ECO:0000259" key="7">
    <source>
        <dbReference type="PROSITE" id="PS01033"/>
    </source>
</evidence>
<feature type="domain" description="Globin" evidence="7">
    <location>
        <begin position="10"/>
        <end position="145"/>
    </location>
</feature>
<sequence length="220" mass="24441">MQPRRITEVPLPNASVIEAVRESCASLPAGSTRLSESFYANLFVMAPEVRAMFPDDIRPQQRRMADALVEVVRYLDAPDHVAQFLRELGGRHYRELGVRPEHYPFVGRALVRAVSEVSPTWSSSMSSAWVLVYEWITATMLAGAEDAISREEGARRSPGDAEPRGDDRRPYADRDRSGARSSAGDQRPSDARHSYDTPRPSGARHAYDTPGPYGASQPTR</sequence>
<keyword evidence="3" id="KW-0479">Metal-binding</keyword>
<dbReference type="InterPro" id="IPR009050">
    <property type="entry name" value="Globin-like_sf"/>
</dbReference>
<evidence type="ECO:0000256" key="1">
    <source>
        <dbReference type="ARBA" id="ARBA00022617"/>
    </source>
</evidence>
<dbReference type="InterPro" id="IPR012292">
    <property type="entry name" value="Globin/Proto"/>
</dbReference>
<dbReference type="InterPro" id="IPR000971">
    <property type="entry name" value="Globin"/>
</dbReference>
<evidence type="ECO:0000256" key="5">
    <source>
        <dbReference type="RuleBase" id="RU000356"/>
    </source>
</evidence>
<reference evidence="8 9" key="1">
    <citation type="submission" date="2023-07" db="EMBL/GenBank/DDBJ databases">
        <authorList>
            <person name="Girao M."/>
            <person name="Carvalho M.F."/>
        </authorList>
    </citation>
    <scope>NUCLEOTIDE SEQUENCE [LARGE SCALE GENOMIC DNA]</scope>
    <source>
        <strain evidence="8 9">66/93</strain>
    </source>
</reference>
<keyword evidence="5" id="KW-0813">Transport</keyword>
<gene>
    <name evidence="8" type="ORF">Q8A49_21355</name>
</gene>
<accession>A0ABU7KVN1</accession>
<dbReference type="PROSITE" id="PS01033">
    <property type="entry name" value="GLOBIN"/>
    <property type="match status" value="1"/>
</dbReference>
<evidence type="ECO:0000256" key="6">
    <source>
        <dbReference type="SAM" id="MobiDB-lite"/>
    </source>
</evidence>
<dbReference type="RefSeq" id="WP_330160028.1">
    <property type="nucleotide sequence ID" value="NZ_BAAAJA010000009.1"/>
</dbReference>
<keyword evidence="1 5" id="KW-0349">Heme</keyword>
<dbReference type="PANTHER" id="PTHR43396:SF3">
    <property type="entry name" value="FLAVOHEMOPROTEIN"/>
    <property type="match status" value="1"/>
</dbReference>
<comment type="caution">
    <text evidence="8">The sequence shown here is derived from an EMBL/GenBank/DDBJ whole genome shotgun (WGS) entry which is preliminary data.</text>
</comment>
<dbReference type="Proteomes" id="UP001348641">
    <property type="component" value="Unassembled WGS sequence"/>
</dbReference>
<keyword evidence="4" id="KW-0408">Iron</keyword>
<organism evidence="8 9">
    <name type="scientific">Nocardiopsis tropica</name>
    <dbReference type="NCBI Taxonomy" id="109330"/>
    <lineage>
        <taxon>Bacteria</taxon>
        <taxon>Bacillati</taxon>
        <taxon>Actinomycetota</taxon>
        <taxon>Actinomycetes</taxon>
        <taxon>Streptosporangiales</taxon>
        <taxon>Nocardiopsidaceae</taxon>
        <taxon>Nocardiopsis</taxon>
    </lineage>
</organism>
<dbReference type="EMBL" id="JAUUCC010000060">
    <property type="protein sequence ID" value="MEE2053054.1"/>
    <property type="molecule type" value="Genomic_DNA"/>
</dbReference>
<evidence type="ECO:0000256" key="4">
    <source>
        <dbReference type="ARBA" id="ARBA00023004"/>
    </source>
</evidence>
<dbReference type="CDD" id="cd19753">
    <property type="entry name" value="Mb-like_oxidoreductase"/>
    <property type="match status" value="1"/>
</dbReference>
<feature type="compositionally biased region" description="Basic and acidic residues" evidence="6">
    <location>
        <begin position="149"/>
        <end position="178"/>
    </location>
</feature>
<dbReference type="SUPFAM" id="SSF46458">
    <property type="entry name" value="Globin-like"/>
    <property type="match status" value="1"/>
</dbReference>
<dbReference type="PANTHER" id="PTHR43396">
    <property type="entry name" value="FLAVOHEMOPROTEIN"/>
    <property type="match status" value="1"/>
</dbReference>
<protein>
    <submittedName>
        <fullName evidence="8">Globin domain-containing protein</fullName>
    </submittedName>
</protein>
<proteinExistence type="inferred from homology"/>
<evidence type="ECO:0000256" key="3">
    <source>
        <dbReference type="ARBA" id="ARBA00022723"/>
    </source>
</evidence>